<reference evidence="1" key="1">
    <citation type="submission" date="2013-08" db="EMBL/GenBank/DDBJ databases">
        <authorList>
            <person name="Wing R.A."/>
            <person name="Hsing Y."/>
        </authorList>
    </citation>
    <scope>NUCLEOTIDE SEQUENCE</scope>
</reference>
<reference evidence="1" key="2">
    <citation type="submission" date="2015-04" db="UniProtKB">
        <authorList>
            <consortium name="EnsemblPlants"/>
        </authorList>
    </citation>
    <scope>IDENTIFICATION</scope>
    <source>
        <strain evidence="1">SL10</strain>
    </source>
</reference>
<dbReference type="EnsemblPlants" id="ONIVA01G47750.2">
    <property type="protein sequence ID" value="ONIVA01G47750.2"/>
    <property type="gene ID" value="ONIVA01G47750"/>
</dbReference>
<dbReference type="Gramene" id="ONIVA01G47750.2">
    <property type="protein sequence ID" value="ONIVA01G47750.2"/>
    <property type="gene ID" value="ONIVA01G47750"/>
</dbReference>
<protein>
    <submittedName>
        <fullName evidence="1">Uncharacterized protein</fullName>
    </submittedName>
</protein>
<sequence>MSLHISRMALTRHQRYRFVRILLIKVLESRSNMVDHRANLVQVSQNMFQALSYHIFHMLILSSFFWHKCLYHITSRHLLAH</sequence>
<evidence type="ECO:0000313" key="1">
    <source>
        <dbReference type="EnsemblPlants" id="ONIVA01G47750.1"/>
    </source>
</evidence>
<dbReference type="AlphaFoldDB" id="A0A0E0FXY2"/>
<organism evidence="1">
    <name type="scientific">Oryza nivara</name>
    <name type="common">Indian wild rice</name>
    <name type="synonym">Oryza sativa f. spontanea</name>
    <dbReference type="NCBI Taxonomy" id="4536"/>
    <lineage>
        <taxon>Eukaryota</taxon>
        <taxon>Viridiplantae</taxon>
        <taxon>Streptophyta</taxon>
        <taxon>Embryophyta</taxon>
        <taxon>Tracheophyta</taxon>
        <taxon>Spermatophyta</taxon>
        <taxon>Magnoliopsida</taxon>
        <taxon>Liliopsida</taxon>
        <taxon>Poales</taxon>
        <taxon>Poaceae</taxon>
        <taxon>BOP clade</taxon>
        <taxon>Oryzoideae</taxon>
        <taxon>Oryzeae</taxon>
        <taxon>Oryzinae</taxon>
        <taxon>Oryza</taxon>
    </lineage>
</organism>
<proteinExistence type="predicted"/>
<dbReference type="HOGENOM" id="CLU_2577923_0_0_1"/>
<dbReference type="EnsemblPlants" id="ONIVA01G47750.1">
    <property type="protein sequence ID" value="ONIVA01G47750.1"/>
    <property type="gene ID" value="ONIVA01G47750"/>
</dbReference>
<name>A0A0E0FXY2_ORYNI</name>
<keyword evidence="2" id="KW-1185">Reference proteome</keyword>
<accession>A0A0E0FXY2</accession>
<dbReference type="Gramene" id="ONIVA01G47750.1">
    <property type="protein sequence ID" value="ONIVA01G47750.1"/>
    <property type="gene ID" value="ONIVA01G47750"/>
</dbReference>
<evidence type="ECO:0000313" key="2">
    <source>
        <dbReference type="Proteomes" id="UP000006591"/>
    </source>
</evidence>
<dbReference type="Proteomes" id="UP000006591">
    <property type="component" value="Chromosome 1"/>
</dbReference>
<reference evidence="1" key="3">
    <citation type="submission" date="2018-04" db="EMBL/GenBank/DDBJ databases">
        <title>OnivRS2 (Oryza nivara Reference Sequence Version 2).</title>
        <authorList>
            <person name="Zhang J."/>
            <person name="Kudrna D."/>
            <person name="Lee S."/>
            <person name="Talag J."/>
            <person name="Rajasekar S."/>
            <person name="Welchert J."/>
            <person name="Hsing Y.-I."/>
            <person name="Wing R.A."/>
        </authorList>
    </citation>
    <scope>NUCLEOTIDE SEQUENCE [LARGE SCALE GENOMIC DNA]</scope>
</reference>